<comment type="caution">
    <text evidence="1">The sequence shown here is derived from an EMBL/GenBank/DDBJ whole genome shotgun (WGS) entry which is preliminary data.</text>
</comment>
<evidence type="ECO:0000313" key="2">
    <source>
        <dbReference type="Proteomes" id="UP000224634"/>
    </source>
</evidence>
<name>A0A2B7YSP3_POLH7</name>
<sequence>MGWPVAYNFSPDIVEIPAYMKEILPTRVYQLLTLTVEAAETCYSEHIDLEYMYETRFRHMFDLSDWEAYYANWKLIERILDYDPQQHIDPVTGLPVKLPRNSLNLLPAYKYDWHKFDYEWLDAHDEYFRGPRRAWDSAKDYFEEVLMDAEMSHEDGRVAFMWWARYVTEMEEWEDVDDEMWVPSWDEVVEELTNLVKERVDVGEDWELEMFVDDEDD</sequence>
<accession>A0A2B7YSP3</accession>
<dbReference type="AlphaFoldDB" id="A0A2B7YSP3"/>
<gene>
    <name evidence="1" type="ORF">AJ80_02243</name>
</gene>
<reference evidence="1 2" key="1">
    <citation type="submission" date="2017-10" db="EMBL/GenBank/DDBJ databases">
        <title>Comparative genomics in systemic dimorphic fungi from Ajellomycetaceae.</title>
        <authorList>
            <person name="Munoz J.F."/>
            <person name="Mcewen J.G."/>
            <person name="Clay O.K."/>
            <person name="Cuomo C.A."/>
        </authorList>
    </citation>
    <scope>NUCLEOTIDE SEQUENCE [LARGE SCALE GENOMIC DNA]</scope>
    <source>
        <strain evidence="1 2">UAMH7299</strain>
    </source>
</reference>
<evidence type="ECO:0000313" key="1">
    <source>
        <dbReference type="EMBL" id="PGH23637.1"/>
    </source>
</evidence>
<dbReference type="Proteomes" id="UP000224634">
    <property type="component" value="Unassembled WGS sequence"/>
</dbReference>
<protein>
    <submittedName>
        <fullName evidence="1">Uncharacterized protein</fullName>
    </submittedName>
</protein>
<dbReference type="EMBL" id="PDNA01000021">
    <property type="protein sequence ID" value="PGH23637.1"/>
    <property type="molecule type" value="Genomic_DNA"/>
</dbReference>
<proteinExistence type="predicted"/>
<organism evidence="1 2">
    <name type="scientific">Polytolypa hystricis (strain UAMH7299)</name>
    <dbReference type="NCBI Taxonomy" id="1447883"/>
    <lineage>
        <taxon>Eukaryota</taxon>
        <taxon>Fungi</taxon>
        <taxon>Dikarya</taxon>
        <taxon>Ascomycota</taxon>
        <taxon>Pezizomycotina</taxon>
        <taxon>Eurotiomycetes</taxon>
        <taxon>Eurotiomycetidae</taxon>
        <taxon>Onygenales</taxon>
        <taxon>Onygenales incertae sedis</taxon>
        <taxon>Polytolypa</taxon>
    </lineage>
</organism>
<keyword evidence="2" id="KW-1185">Reference proteome</keyword>
<dbReference type="STRING" id="1447883.A0A2B7YSP3"/>